<organism evidence="3 4">
    <name type="scientific">Candidatus Megaera venefica</name>
    <dbReference type="NCBI Taxonomy" id="2055910"/>
    <lineage>
        <taxon>Bacteria</taxon>
        <taxon>Pseudomonadati</taxon>
        <taxon>Pseudomonadota</taxon>
        <taxon>Alphaproteobacteria</taxon>
        <taxon>Rickettsiales</taxon>
        <taxon>Rickettsiaceae</taxon>
        <taxon>Candidatus Megaera</taxon>
    </lineage>
</organism>
<keyword evidence="4" id="KW-1185">Reference proteome</keyword>
<dbReference type="SMART" id="SM00287">
    <property type="entry name" value="SH3b"/>
    <property type="match status" value="1"/>
</dbReference>
<evidence type="ECO:0000259" key="2">
    <source>
        <dbReference type="SMART" id="SM00287"/>
    </source>
</evidence>
<sequence>MNSFIPSPKLKGITKFQNIGLSKLKLLGEYDPKPRNFFVLFLNFHIIILVAISFVCVHTSLAVPNNFPVPRFVTIKFNEVNARTGPENDCPIEWVFVKKSEPVEVIAEFGQWRKIRDIKGEGGWVHSTVIAGNRSVVVVAKNPILLLGSPGKYENVVAKLLPEIRCSLNKCQKEWCQITCKSYKGWVARKFLWGVYPEEFDS</sequence>
<comment type="caution">
    <text evidence="3">The sequence shown here is derived from an EMBL/GenBank/DDBJ whole genome shotgun (WGS) entry which is preliminary data.</text>
</comment>
<proteinExistence type="predicted"/>
<accession>A0ABU5NCE4</accession>
<gene>
    <name evidence="3" type="ORF">Megvenef_00781</name>
</gene>
<evidence type="ECO:0000313" key="4">
    <source>
        <dbReference type="Proteomes" id="UP001291687"/>
    </source>
</evidence>
<protein>
    <submittedName>
        <fullName evidence="3">SH3 domain protein</fullName>
    </submittedName>
</protein>
<keyword evidence="1" id="KW-0812">Transmembrane</keyword>
<dbReference type="Proteomes" id="UP001291687">
    <property type="component" value="Unassembled WGS sequence"/>
</dbReference>
<keyword evidence="1" id="KW-1133">Transmembrane helix</keyword>
<name>A0ABU5NCE4_9RICK</name>
<dbReference type="EMBL" id="JARJFB010000049">
    <property type="protein sequence ID" value="MEA0970812.1"/>
    <property type="molecule type" value="Genomic_DNA"/>
</dbReference>
<dbReference type="InterPro" id="IPR010466">
    <property type="entry name" value="DUF1058"/>
</dbReference>
<evidence type="ECO:0000313" key="3">
    <source>
        <dbReference type="EMBL" id="MEA0970812.1"/>
    </source>
</evidence>
<dbReference type="Gene3D" id="2.30.30.40">
    <property type="entry name" value="SH3 Domains"/>
    <property type="match status" value="1"/>
</dbReference>
<feature type="domain" description="SH3b" evidence="2">
    <location>
        <begin position="70"/>
        <end position="132"/>
    </location>
</feature>
<keyword evidence="1" id="KW-0472">Membrane</keyword>
<reference evidence="3 4" key="1">
    <citation type="submission" date="2023-03" db="EMBL/GenBank/DDBJ databases">
        <title>Host association and intracellularity evolved multiple times independently in the Rickettsiales.</title>
        <authorList>
            <person name="Castelli M."/>
            <person name="Nardi T."/>
            <person name="Gammuto L."/>
            <person name="Bellinzona G."/>
            <person name="Sabaneyeva E."/>
            <person name="Potekhin A."/>
            <person name="Serra V."/>
            <person name="Petroni G."/>
            <person name="Sassera D."/>
        </authorList>
    </citation>
    <scope>NUCLEOTIDE SEQUENCE [LARGE SCALE GENOMIC DNA]</scope>
    <source>
        <strain evidence="3 4">Sr 2-6</strain>
    </source>
</reference>
<evidence type="ECO:0000256" key="1">
    <source>
        <dbReference type="SAM" id="Phobius"/>
    </source>
</evidence>
<feature type="transmembrane region" description="Helical" evidence="1">
    <location>
        <begin position="37"/>
        <end position="57"/>
    </location>
</feature>
<dbReference type="Pfam" id="PF06347">
    <property type="entry name" value="SH3_4"/>
    <property type="match status" value="2"/>
</dbReference>
<dbReference type="InterPro" id="IPR003646">
    <property type="entry name" value="SH3-like_bac-type"/>
</dbReference>